<dbReference type="PANTHER" id="PTHR43133:SF46">
    <property type="entry name" value="RNA POLYMERASE SIGMA-70 FACTOR ECF SUBFAMILY"/>
    <property type="match status" value="1"/>
</dbReference>
<sequence length="187" mass="21806">MKEEKALLARLKSGDEKAFELIYDLMAGRLYNYCNSRINHREVSEGIVQEVFISLWQKRTDLTITSSLESYLFGSAKYQILNHIRSEKVRRIYANKLGGYLLKNFENPTEDFMAMKDFSFLIDEIVGSLPPKCQKVFKMSRYEHLSIQEISIKMQISTRTVENHITKALSHIRKELKPLLGLALLWL</sequence>
<dbReference type="NCBIfam" id="TIGR02937">
    <property type="entry name" value="sigma70-ECF"/>
    <property type="match status" value="1"/>
</dbReference>
<evidence type="ECO:0000313" key="7">
    <source>
        <dbReference type="EMBL" id="KAB7530221.1"/>
    </source>
</evidence>
<dbReference type="InterPro" id="IPR013324">
    <property type="entry name" value="RNA_pol_sigma_r3/r4-like"/>
</dbReference>
<dbReference type="RefSeq" id="WP_152130154.1">
    <property type="nucleotide sequence ID" value="NZ_WELG01000001.1"/>
</dbReference>
<gene>
    <name evidence="7" type="ORF">F8C76_01550</name>
</gene>
<dbReference type="PANTHER" id="PTHR43133">
    <property type="entry name" value="RNA POLYMERASE ECF-TYPE SIGMA FACTO"/>
    <property type="match status" value="1"/>
</dbReference>
<dbReference type="InterPro" id="IPR036388">
    <property type="entry name" value="WH-like_DNA-bd_sf"/>
</dbReference>
<organism evidence="7 8">
    <name type="scientific">Flagellimonas olearia</name>
    <dbReference type="NCBI Taxonomy" id="552546"/>
    <lineage>
        <taxon>Bacteria</taxon>
        <taxon>Pseudomonadati</taxon>
        <taxon>Bacteroidota</taxon>
        <taxon>Flavobacteriia</taxon>
        <taxon>Flavobacteriales</taxon>
        <taxon>Flavobacteriaceae</taxon>
        <taxon>Flagellimonas</taxon>
    </lineage>
</organism>
<keyword evidence="2" id="KW-0805">Transcription regulation</keyword>
<name>A0A6I1E2N7_9FLAO</name>
<dbReference type="AlphaFoldDB" id="A0A6I1E2N7"/>
<evidence type="ECO:0000256" key="2">
    <source>
        <dbReference type="ARBA" id="ARBA00023015"/>
    </source>
</evidence>
<dbReference type="GO" id="GO:0016987">
    <property type="term" value="F:sigma factor activity"/>
    <property type="evidence" value="ECO:0007669"/>
    <property type="project" value="UniProtKB-KW"/>
</dbReference>
<dbReference type="Pfam" id="PF04542">
    <property type="entry name" value="Sigma70_r2"/>
    <property type="match status" value="1"/>
</dbReference>
<keyword evidence="3" id="KW-0731">Sigma factor</keyword>
<proteinExistence type="inferred from homology"/>
<dbReference type="InterPro" id="IPR014327">
    <property type="entry name" value="RNA_pol_sigma70_bacteroid"/>
</dbReference>
<protein>
    <submittedName>
        <fullName evidence="7">RNA polymerase sigma-70 factor</fullName>
    </submittedName>
</protein>
<dbReference type="InterPro" id="IPR014284">
    <property type="entry name" value="RNA_pol_sigma-70_dom"/>
</dbReference>
<evidence type="ECO:0000313" key="8">
    <source>
        <dbReference type="Proteomes" id="UP000429785"/>
    </source>
</evidence>
<feature type="domain" description="RNA polymerase sigma factor 70 region 4 type 2" evidence="6">
    <location>
        <begin position="121"/>
        <end position="172"/>
    </location>
</feature>
<feature type="domain" description="RNA polymerase sigma-70 region 2" evidence="5">
    <location>
        <begin position="25"/>
        <end position="88"/>
    </location>
</feature>
<evidence type="ECO:0000259" key="6">
    <source>
        <dbReference type="Pfam" id="PF08281"/>
    </source>
</evidence>
<evidence type="ECO:0000256" key="3">
    <source>
        <dbReference type="ARBA" id="ARBA00023082"/>
    </source>
</evidence>
<dbReference type="OrthoDB" id="665981at2"/>
<dbReference type="InterPro" id="IPR013325">
    <property type="entry name" value="RNA_pol_sigma_r2"/>
</dbReference>
<accession>A0A6I1E2N7</accession>
<reference evidence="7 8" key="1">
    <citation type="submission" date="2019-10" db="EMBL/GenBank/DDBJ databases">
        <title>Muricauda olearia CL-SS4 JCM15563 genome.</title>
        <authorList>
            <person name="Liu L."/>
        </authorList>
    </citation>
    <scope>NUCLEOTIDE SEQUENCE [LARGE SCALE GENOMIC DNA]</scope>
    <source>
        <strain evidence="7 8">CL-SS4</strain>
    </source>
</reference>
<evidence type="ECO:0000259" key="5">
    <source>
        <dbReference type="Pfam" id="PF04542"/>
    </source>
</evidence>
<keyword evidence="4" id="KW-0804">Transcription</keyword>
<dbReference type="Gene3D" id="1.10.10.10">
    <property type="entry name" value="Winged helix-like DNA-binding domain superfamily/Winged helix DNA-binding domain"/>
    <property type="match status" value="1"/>
</dbReference>
<dbReference type="Gene3D" id="1.10.1740.10">
    <property type="match status" value="1"/>
</dbReference>
<dbReference type="SUPFAM" id="SSF88659">
    <property type="entry name" value="Sigma3 and sigma4 domains of RNA polymerase sigma factors"/>
    <property type="match status" value="1"/>
</dbReference>
<dbReference type="GO" id="GO:0003677">
    <property type="term" value="F:DNA binding"/>
    <property type="evidence" value="ECO:0007669"/>
    <property type="project" value="InterPro"/>
</dbReference>
<dbReference type="SUPFAM" id="SSF88946">
    <property type="entry name" value="Sigma2 domain of RNA polymerase sigma factors"/>
    <property type="match status" value="1"/>
</dbReference>
<dbReference type="Proteomes" id="UP000429785">
    <property type="component" value="Unassembled WGS sequence"/>
</dbReference>
<evidence type="ECO:0000256" key="1">
    <source>
        <dbReference type="ARBA" id="ARBA00010641"/>
    </source>
</evidence>
<dbReference type="Pfam" id="PF08281">
    <property type="entry name" value="Sigma70_r4_2"/>
    <property type="match status" value="1"/>
</dbReference>
<dbReference type="NCBIfam" id="TIGR02985">
    <property type="entry name" value="Sig70_bacteroi1"/>
    <property type="match status" value="1"/>
</dbReference>
<dbReference type="EMBL" id="WELG01000001">
    <property type="protein sequence ID" value="KAB7530221.1"/>
    <property type="molecule type" value="Genomic_DNA"/>
</dbReference>
<dbReference type="InterPro" id="IPR039425">
    <property type="entry name" value="RNA_pol_sigma-70-like"/>
</dbReference>
<evidence type="ECO:0000256" key="4">
    <source>
        <dbReference type="ARBA" id="ARBA00023163"/>
    </source>
</evidence>
<comment type="similarity">
    <text evidence="1">Belongs to the sigma-70 factor family. ECF subfamily.</text>
</comment>
<dbReference type="GO" id="GO:0006352">
    <property type="term" value="P:DNA-templated transcription initiation"/>
    <property type="evidence" value="ECO:0007669"/>
    <property type="project" value="InterPro"/>
</dbReference>
<dbReference type="InterPro" id="IPR007627">
    <property type="entry name" value="RNA_pol_sigma70_r2"/>
</dbReference>
<comment type="caution">
    <text evidence="7">The sequence shown here is derived from an EMBL/GenBank/DDBJ whole genome shotgun (WGS) entry which is preliminary data.</text>
</comment>
<dbReference type="InterPro" id="IPR013249">
    <property type="entry name" value="RNA_pol_sigma70_r4_t2"/>
</dbReference>